<dbReference type="InterPro" id="IPR000825">
    <property type="entry name" value="SUF_FeS_clus_asmbl_SufBD_core"/>
</dbReference>
<evidence type="ECO:0000259" key="1">
    <source>
        <dbReference type="Pfam" id="PF01458"/>
    </source>
</evidence>
<gene>
    <name evidence="2" type="primary">sufD</name>
    <name evidence="2" type="ORF">AB162_411</name>
</gene>
<dbReference type="NCBIfam" id="NF008194">
    <property type="entry name" value="PRK10948.1"/>
    <property type="match status" value="1"/>
</dbReference>
<dbReference type="PATRIC" id="fig|186490.8.peg.387"/>
<proteinExistence type="predicted"/>
<dbReference type="Proteomes" id="UP000056466">
    <property type="component" value="Chromosome"/>
</dbReference>
<evidence type="ECO:0000313" key="2">
    <source>
        <dbReference type="EMBL" id="AKZ65999.1"/>
    </source>
</evidence>
<accession>A0A0K2BLC9</accession>
<dbReference type="KEGG" id="bcig:AB162_411"/>
<feature type="domain" description="SUF system FeS cluster assembly SufBD core" evidence="1">
    <location>
        <begin position="170"/>
        <end position="400"/>
    </location>
</feature>
<dbReference type="EMBL" id="CP011787">
    <property type="protein sequence ID" value="AKZ65999.1"/>
    <property type="molecule type" value="Genomic_DNA"/>
</dbReference>
<reference evidence="2 3" key="1">
    <citation type="submission" date="2015-06" db="EMBL/GenBank/DDBJ databases">
        <title>Lineage-specific patterns of genome deterioration in obligate symbionts.</title>
        <authorList>
            <person name="Bennett G.M."/>
            <person name="McCutcheon J.P."/>
            <person name="McDonald B.R."/>
            <person name="Moran N.A."/>
        </authorList>
    </citation>
    <scope>NUCLEOTIDE SEQUENCE [LARGE SCALE GENOMIC DNA]</scope>
    <source>
        <strain evidence="2 3">B-GSS</strain>
    </source>
</reference>
<dbReference type="RefSeq" id="WP_053097036.1">
    <property type="nucleotide sequence ID" value="NZ_CP011787.1"/>
</dbReference>
<name>A0A0K2BLC9_9GAMM</name>
<sequence length="431" mass="49195">MAGFIKNNNSQAFFLSKWHKLLATSNNLSNNNNAYYHWQKVEKLGLPIINNNNKWKNKQIDSLLSHDFTKLFVNNVSSAECDNISLNLDAYRLVFINGKFISKLSDNYTGNWQVKVELANKLLPMPIYSEVFLHITESLSDETTYIRLTAGKVEKKPIYILHISKTINNNLNILNYRHHIDIENNAKGQVIEHFVSLSNNNLKHFSGARMTINVSDNAYLSHIKLSCETSQCYHFAHNDIIIGNNAIVRDHTVMMSQGITQHQTSMQLNGERSDLLVKSLLLTINKDISDICTYLEHNKGYCISSQLHKIISCNNSKGIFNGIIKVNKNAFQTDSKMINNNLLLGKFAEIYSKPFLEIYNNDVKCSHGATVSCIDNDQMFYLRSRGLTYHDAKQIIISAFTEDIINTIENNNIKNILLNCIKEALNRLLNL</sequence>
<dbReference type="Pfam" id="PF01458">
    <property type="entry name" value="SUFBD_core"/>
    <property type="match status" value="1"/>
</dbReference>
<dbReference type="InterPro" id="IPR037284">
    <property type="entry name" value="SUF_FeS_clus_asmbl_SufBD_sf"/>
</dbReference>
<dbReference type="InterPro" id="IPR055346">
    <property type="entry name" value="Fe-S_cluster_assembly_SufBD"/>
</dbReference>
<dbReference type="AlphaFoldDB" id="A0A0K2BLC9"/>
<protein>
    <submittedName>
        <fullName evidence="2">Iron-sulfur cluster assembly protein</fullName>
    </submittedName>
</protein>
<dbReference type="PANTHER" id="PTHR43575">
    <property type="entry name" value="PROTEIN ABCI7, CHLOROPLASTIC"/>
    <property type="match status" value="1"/>
</dbReference>
<dbReference type="GO" id="GO:0016226">
    <property type="term" value="P:iron-sulfur cluster assembly"/>
    <property type="evidence" value="ECO:0007669"/>
    <property type="project" value="InterPro"/>
</dbReference>
<dbReference type="OrthoDB" id="9768262at2"/>
<dbReference type="SUPFAM" id="SSF101960">
    <property type="entry name" value="Stabilizer of iron transporter SufD"/>
    <property type="match status" value="1"/>
</dbReference>
<dbReference type="NCBIfam" id="TIGR01981">
    <property type="entry name" value="sufD"/>
    <property type="match status" value="1"/>
</dbReference>
<keyword evidence="3" id="KW-1185">Reference proteome</keyword>
<dbReference type="InterPro" id="IPR011542">
    <property type="entry name" value="SUF_FeS_clus_asmbl_SufD"/>
</dbReference>
<evidence type="ECO:0000313" key="3">
    <source>
        <dbReference type="Proteomes" id="UP000056466"/>
    </source>
</evidence>
<dbReference type="PANTHER" id="PTHR43575:SF1">
    <property type="entry name" value="PROTEIN ABCI7, CHLOROPLASTIC"/>
    <property type="match status" value="1"/>
</dbReference>
<organism evidence="2 3">
    <name type="scientific">Candidatus Palibaumannia cicadellinicola</name>
    <dbReference type="NCBI Taxonomy" id="186490"/>
    <lineage>
        <taxon>Bacteria</taxon>
        <taxon>Pseudomonadati</taxon>
        <taxon>Pseudomonadota</taxon>
        <taxon>Gammaproteobacteria</taxon>
        <taxon>Candidatus Palibaumannia</taxon>
    </lineage>
</organism>